<dbReference type="Gene3D" id="1.25.40.10">
    <property type="entry name" value="Tetratricopeptide repeat domain"/>
    <property type="match status" value="1"/>
</dbReference>
<evidence type="ECO:0000313" key="6">
    <source>
        <dbReference type="Proteomes" id="UP000316095"/>
    </source>
</evidence>
<dbReference type="InterPro" id="IPR011519">
    <property type="entry name" value="UnbV_ASPIC"/>
</dbReference>
<sequence>MYCVLSCLLILIVNWHFKLLLMHIRNFAIIVVVFAIFVLTLLIINWLGPLDTLRINSSQLPELLKLRQRSIAYLENQLPEDAIPLLDEIASRFPAEEAFAQHNRAVGLTLQLELENAEANPSKFAAQISATERQIESVISTDPENAIPYLLLSRVYKIKGNVPEQIAAAINATKRSKNNPSVWFELFRARSESNTQSDELVKSLEALEQVIAFAPDNVWALLQVLNYQSQLHHREIIVSLSRIEDMIAPFANGIEQRTRLNPLKLIPDILAAVTSENWDVVIRQCRLLGNILRPEEIAQSDRMILMPNTLEFIRTRYSETTEAMILSQPLNIPKAIDVRFSTEQIELPKNLGELKRVEIADMDLNGSYEIVMLTDNQLTVMEPEIGGKIGNVIASTKIDAGYSNFILADLDQDSDPNRSSNIEGAPCALADLDLICFGSAGIAIYENLMGNPSVDSVDHSMFRKIDSDSLINLSNVSAVTAADFDLDGDLDLIIIDSEGSVSLWANYRAFQFSDVTARSALPPDEFFCVEAIAIDLDRDVDLDIVLRGRKTIGYLENLRHGSLRWKEIDSSGEGKSITDLKIVDFDANASWDLLFCRDEEISYLPSKISSPGSIRWSETIINIGLSGEEMYLLDYDNDGFQDIALKENHSEKIEVLRRKGELQFEQTKPSLEWTSNNLGPETRSTVAVEDLDGDGDLDGLIWNQTGIWWQRNEGGNQNPFLKIALHGQQVKGEQTSASGRVNHYGWGSLMELKAGDNYQPRVVDSQVLHFGLGATKQADVVRVVWPNGIPQNVIEPKNNLFICEEQRLKGSCPYLYAWNGNRFEFVTDLLWAAPIGLQFAEGVIAPTRPWEYLLIESDQLKPRADKYELRLTEELWEAAYFDQVRLLAVDHPANLDIYSNEKVASSTTPEFKIHVVENPRVPESIIDDQGNDLLPLLKLRDDRYAKPFSQKHFQGVTEPWFMEIDLGELSNTKTIKLFLHGWVFPSDTSLNVALSQSQDMPAPRPPYLQVPNASGAWETIDPSCGFPGGKSKTIVIDLTDRFLTDDYRVRIVSSMEIYWDQLFYSTDDNPPGMTPQVLEMEASHLHHRGVSQVKPHPGLGPESYDYNLVNTMPTWPPVHGFFTSYGDVDHLLRAEDDQLVVMQPGDEIVMRFQVPTNEVPPGWTRDFILHNVGYDKDFDLNTVYGQSSEPFPTRTTAQYPAMRASDTPPAPAGMSPQSREQRHRLFWTAIRDLAN</sequence>
<evidence type="ECO:0000259" key="4">
    <source>
        <dbReference type="Pfam" id="PF07593"/>
    </source>
</evidence>
<dbReference type="PANTHER" id="PTHR44103:SF1">
    <property type="entry name" value="PROPROTEIN CONVERTASE P"/>
    <property type="match status" value="1"/>
</dbReference>
<name>A0A5C5XHH5_9PLAN</name>
<dbReference type="OrthoDB" id="221211at2"/>
<evidence type="ECO:0000256" key="1">
    <source>
        <dbReference type="ARBA" id="ARBA00022729"/>
    </source>
</evidence>
<dbReference type="InterPro" id="IPR011990">
    <property type="entry name" value="TPR-like_helical_dom_sf"/>
</dbReference>
<dbReference type="PANTHER" id="PTHR44103">
    <property type="entry name" value="PROPROTEIN CONVERTASE P"/>
    <property type="match status" value="1"/>
</dbReference>
<dbReference type="AlphaFoldDB" id="A0A5C5XHH5"/>
<feature type="domain" description="ASPIC/UnbV" evidence="4">
    <location>
        <begin position="764"/>
        <end position="796"/>
    </location>
</feature>
<gene>
    <name evidence="5" type="ORF">Pan54_23210</name>
</gene>
<keyword evidence="6" id="KW-1185">Reference proteome</keyword>
<keyword evidence="3" id="KW-0812">Transmembrane</keyword>
<proteinExistence type="predicted"/>
<dbReference type="SUPFAM" id="SSF69318">
    <property type="entry name" value="Integrin alpha N-terminal domain"/>
    <property type="match status" value="1"/>
</dbReference>
<feature type="transmembrane region" description="Helical" evidence="3">
    <location>
        <begin position="27"/>
        <end position="48"/>
    </location>
</feature>
<dbReference type="Proteomes" id="UP000316095">
    <property type="component" value="Unassembled WGS sequence"/>
</dbReference>
<keyword evidence="1" id="KW-0732">Signal</keyword>
<dbReference type="SUPFAM" id="SSF48452">
    <property type="entry name" value="TPR-like"/>
    <property type="match status" value="1"/>
</dbReference>
<evidence type="ECO:0000313" key="5">
    <source>
        <dbReference type="EMBL" id="TWT61585.1"/>
    </source>
</evidence>
<protein>
    <submittedName>
        <fullName evidence="5">FG-GAP repeat protein</fullName>
    </submittedName>
</protein>
<keyword evidence="3" id="KW-0472">Membrane</keyword>
<evidence type="ECO:0000256" key="3">
    <source>
        <dbReference type="SAM" id="Phobius"/>
    </source>
</evidence>
<comment type="caution">
    <text evidence="5">The sequence shown here is derived from an EMBL/GenBank/DDBJ whole genome shotgun (WGS) entry which is preliminary data.</text>
</comment>
<dbReference type="EMBL" id="SJPG01000001">
    <property type="protein sequence ID" value="TWT61585.1"/>
    <property type="molecule type" value="Genomic_DNA"/>
</dbReference>
<dbReference type="Pfam" id="PF07593">
    <property type="entry name" value="UnbV_ASPIC"/>
    <property type="match status" value="1"/>
</dbReference>
<feature type="region of interest" description="Disordered" evidence="2">
    <location>
        <begin position="1185"/>
        <end position="1221"/>
    </location>
</feature>
<feature type="compositionally biased region" description="Polar residues" evidence="2">
    <location>
        <begin position="1185"/>
        <end position="1198"/>
    </location>
</feature>
<dbReference type="InterPro" id="IPR013517">
    <property type="entry name" value="FG-GAP"/>
</dbReference>
<keyword evidence="3" id="KW-1133">Transmembrane helix</keyword>
<organism evidence="5 6">
    <name type="scientific">Rubinisphaera italica</name>
    <dbReference type="NCBI Taxonomy" id="2527969"/>
    <lineage>
        <taxon>Bacteria</taxon>
        <taxon>Pseudomonadati</taxon>
        <taxon>Planctomycetota</taxon>
        <taxon>Planctomycetia</taxon>
        <taxon>Planctomycetales</taxon>
        <taxon>Planctomycetaceae</taxon>
        <taxon>Rubinisphaera</taxon>
    </lineage>
</organism>
<reference evidence="5 6" key="1">
    <citation type="submission" date="2019-02" db="EMBL/GenBank/DDBJ databases">
        <title>Deep-cultivation of Planctomycetes and their phenomic and genomic characterization uncovers novel biology.</title>
        <authorList>
            <person name="Wiegand S."/>
            <person name="Jogler M."/>
            <person name="Boedeker C."/>
            <person name="Pinto D."/>
            <person name="Vollmers J."/>
            <person name="Rivas-Marin E."/>
            <person name="Kohn T."/>
            <person name="Peeters S.H."/>
            <person name="Heuer A."/>
            <person name="Rast P."/>
            <person name="Oberbeckmann S."/>
            <person name="Bunk B."/>
            <person name="Jeske O."/>
            <person name="Meyerdierks A."/>
            <person name="Storesund J.E."/>
            <person name="Kallscheuer N."/>
            <person name="Luecker S."/>
            <person name="Lage O.M."/>
            <person name="Pohl T."/>
            <person name="Merkel B.J."/>
            <person name="Hornburger P."/>
            <person name="Mueller R.-W."/>
            <person name="Bruemmer F."/>
            <person name="Labrenz M."/>
            <person name="Spormann A.M."/>
            <person name="Op Den Camp H."/>
            <person name="Overmann J."/>
            <person name="Amann R."/>
            <person name="Jetten M.S.M."/>
            <person name="Mascher T."/>
            <person name="Medema M.H."/>
            <person name="Devos D.P."/>
            <person name="Kaster A.-K."/>
            <person name="Ovreas L."/>
            <person name="Rohde M."/>
            <person name="Galperin M.Y."/>
            <person name="Jogler C."/>
        </authorList>
    </citation>
    <scope>NUCLEOTIDE SEQUENCE [LARGE SCALE GENOMIC DNA]</scope>
    <source>
        <strain evidence="5 6">Pan54</strain>
    </source>
</reference>
<dbReference type="InterPro" id="IPR028994">
    <property type="entry name" value="Integrin_alpha_N"/>
</dbReference>
<dbReference type="Pfam" id="PF13517">
    <property type="entry name" value="FG-GAP_3"/>
    <property type="match status" value="1"/>
</dbReference>
<accession>A0A5C5XHH5</accession>
<evidence type="ECO:0000256" key="2">
    <source>
        <dbReference type="SAM" id="MobiDB-lite"/>
    </source>
</evidence>